<comment type="caution">
    <text evidence="1">The sequence shown here is derived from an EMBL/GenBank/DDBJ whole genome shotgun (WGS) entry which is preliminary data.</text>
</comment>
<dbReference type="RefSeq" id="WP_193990391.1">
    <property type="nucleotide sequence ID" value="NZ_JADEXP010000008.1"/>
</dbReference>
<reference evidence="1" key="1">
    <citation type="submission" date="2020-10" db="EMBL/GenBank/DDBJ databases">
        <authorList>
            <person name="Castelo-Branco R."/>
            <person name="Eusebio N."/>
            <person name="Adriana R."/>
            <person name="Vieira A."/>
            <person name="Brugerolle De Fraissinette N."/>
            <person name="Rezende De Castro R."/>
            <person name="Schneider M.P."/>
            <person name="Vasconcelos V."/>
            <person name="Leao P.N."/>
        </authorList>
    </citation>
    <scope>NUCLEOTIDE SEQUENCE</scope>
    <source>
        <strain evidence="1">LEGE 11479</strain>
    </source>
</reference>
<dbReference type="AlphaFoldDB" id="A0A928X017"/>
<gene>
    <name evidence="1" type="ORF">IQ260_02075</name>
</gene>
<evidence type="ECO:0000313" key="2">
    <source>
        <dbReference type="Proteomes" id="UP000615026"/>
    </source>
</evidence>
<keyword evidence="2" id="KW-1185">Reference proteome</keyword>
<evidence type="ECO:0000313" key="1">
    <source>
        <dbReference type="EMBL" id="MBE9065435.1"/>
    </source>
</evidence>
<sequence length="126" mass="14824">MYKKNLSTQDELAIRSIVERQLQAFQANDATTAFSLACPELQRQLRQPRTFMEMIRTNYQPVYNPRAVIFEGIVHIQQRPTLQMMLMTQAGNLVRALYMMQQQADFSWRIAGCQLLPVSIEHRHRR</sequence>
<protein>
    <submittedName>
        <fullName evidence="1">DUF4864 domain-containing protein</fullName>
    </submittedName>
</protein>
<dbReference type="InterPro" id="IPR032347">
    <property type="entry name" value="DUF4864"/>
</dbReference>
<organism evidence="1 2">
    <name type="scientific">Leptolyngbya cf. ectocarpi LEGE 11479</name>
    <dbReference type="NCBI Taxonomy" id="1828722"/>
    <lineage>
        <taxon>Bacteria</taxon>
        <taxon>Bacillati</taxon>
        <taxon>Cyanobacteriota</taxon>
        <taxon>Cyanophyceae</taxon>
        <taxon>Leptolyngbyales</taxon>
        <taxon>Leptolyngbyaceae</taxon>
        <taxon>Leptolyngbya group</taxon>
        <taxon>Leptolyngbya</taxon>
    </lineage>
</organism>
<proteinExistence type="predicted"/>
<dbReference type="Pfam" id="PF16156">
    <property type="entry name" value="DUF4864"/>
    <property type="match status" value="1"/>
</dbReference>
<dbReference type="Proteomes" id="UP000615026">
    <property type="component" value="Unassembled WGS sequence"/>
</dbReference>
<accession>A0A928X017</accession>
<dbReference type="EMBL" id="JADEXP010000008">
    <property type="protein sequence ID" value="MBE9065435.1"/>
    <property type="molecule type" value="Genomic_DNA"/>
</dbReference>
<name>A0A928X017_LEPEC</name>